<feature type="non-terminal residue" evidence="1">
    <location>
        <position position="1"/>
    </location>
</feature>
<accession>A0ABR2J1B6</accession>
<evidence type="ECO:0000313" key="1">
    <source>
        <dbReference type="EMBL" id="KAK8871698.1"/>
    </source>
</evidence>
<reference evidence="1 2" key="1">
    <citation type="submission" date="2024-04" db="EMBL/GenBank/DDBJ databases">
        <title>Tritrichomonas musculus Genome.</title>
        <authorList>
            <person name="Alves-Ferreira E."/>
            <person name="Grigg M."/>
            <person name="Lorenzi H."/>
            <person name="Galac M."/>
        </authorList>
    </citation>
    <scope>NUCLEOTIDE SEQUENCE [LARGE SCALE GENOMIC DNA]</scope>
    <source>
        <strain evidence="1 2">EAF2021</strain>
    </source>
</reference>
<organism evidence="1 2">
    <name type="scientific">Tritrichomonas musculus</name>
    <dbReference type="NCBI Taxonomy" id="1915356"/>
    <lineage>
        <taxon>Eukaryota</taxon>
        <taxon>Metamonada</taxon>
        <taxon>Parabasalia</taxon>
        <taxon>Tritrichomonadida</taxon>
        <taxon>Tritrichomonadidae</taxon>
        <taxon>Tritrichomonas</taxon>
    </lineage>
</organism>
<protein>
    <submittedName>
        <fullName evidence="1">Uncharacterized protein</fullName>
    </submittedName>
</protein>
<gene>
    <name evidence="1" type="ORF">M9Y10_007438</name>
</gene>
<name>A0ABR2J1B6_9EUKA</name>
<comment type="caution">
    <text evidence="1">The sequence shown here is derived from an EMBL/GenBank/DDBJ whole genome shotgun (WGS) entry which is preliminary data.</text>
</comment>
<evidence type="ECO:0000313" key="2">
    <source>
        <dbReference type="Proteomes" id="UP001470230"/>
    </source>
</evidence>
<dbReference type="EMBL" id="JAPFFF010000013">
    <property type="protein sequence ID" value="KAK8871698.1"/>
    <property type="molecule type" value="Genomic_DNA"/>
</dbReference>
<dbReference type="Proteomes" id="UP001470230">
    <property type="component" value="Unassembled WGS sequence"/>
</dbReference>
<keyword evidence="2" id="KW-1185">Reference proteome</keyword>
<proteinExistence type="predicted"/>
<sequence length="221" mass="25712">FPTPLSKNIMNPTIDDLQSFNQKNIINDNDCIDLLNILLLLLDQVNNFKQICDIGLELFTKNKENECLKKHLLDTVFSGEDYNVLHYSFCRNLYKNQIMITIQDVHQKLEQILAGIHEDKLKPPIGCDFKCIILATPLIFFPNEIQKSYKKDYVKYCNEISEIFRKSPMKKRLPPEWKTPLKIRNEIYGLMAGNNTFNPDDIEKVLKMAGDPSKIPHLKII</sequence>